<gene>
    <name evidence="2" type="ORF">N5D11_11705</name>
</gene>
<name>A0AA42LII9_ACIJO</name>
<comment type="caution">
    <text evidence="2">The sequence shown here is derived from an EMBL/GenBank/DDBJ whole genome shotgun (WGS) entry which is preliminary data.</text>
</comment>
<dbReference type="RefSeq" id="WP_279698724.1">
    <property type="nucleotide sequence ID" value="NZ_JAOCDR010000028.1"/>
</dbReference>
<protein>
    <submittedName>
        <fullName evidence="2">Inovirus Gp2 family protein</fullName>
    </submittedName>
</protein>
<feature type="domain" description="YagK/YfjJ C-terminal" evidence="1">
    <location>
        <begin position="127"/>
        <end position="289"/>
    </location>
</feature>
<dbReference type="InterPro" id="IPR057271">
    <property type="entry name" value="YagK_YfjJ_C"/>
</dbReference>
<dbReference type="Proteomes" id="UP001161099">
    <property type="component" value="Unassembled WGS sequence"/>
</dbReference>
<organism evidence="2 3">
    <name type="scientific">Acinetobacter johnsonii</name>
    <dbReference type="NCBI Taxonomy" id="40214"/>
    <lineage>
        <taxon>Bacteria</taxon>
        <taxon>Pseudomonadati</taxon>
        <taxon>Pseudomonadota</taxon>
        <taxon>Gammaproteobacteria</taxon>
        <taxon>Moraxellales</taxon>
        <taxon>Moraxellaceae</taxon>
        <taxon>Acinetobacter</taxon>
    </lineage>
</organism>
<dbReference type="EMBL" id="JAOCDR010000028">
    <property type="protein sequence ID" value="MDH0656773.1"/>
    <property type="molecule type" value="Genomic_DNA"/>
</dbReference>
<proteinExistence type="predicted"/>
<evidence type="ECO:0000313" key="2">
    <source>
        <dbReference type="EMBL" id="MDH0656773.1"/>
    </source>
</evidence>
<reference evidence="2" key="1">
    <citation type="submission" date="2022-09" db="EMBL/GenBank/DDBJ databases">
        <title>Intensive care unit water sources are persistently colonized with multi-drug resistant bacteria and are the site of extensive horizontal gene transfer of antibiotic resistance genes.</title>
        <authorList>
            <person name="Diorio-Toth L."/>
        </authorList>
    </citation>
    <scope>NUCLEOTIDE SEQUENCE</scope>
    <source>
        <strain evidence="2">GD03851</strain>
    </source>
</reference>
<accession>A0AA42LII9</accession>
<dbReference type="AlphaFoldDB" id="A0AA42LII9"/>
<evidence type="ECO:0000259" key="1">
    <source>
        <dbReference type="Pfam" id="PF11726"/>
    </source>
</evidence>
<evidence type="ECO:0000313" key="3">
    <source>
        <dbReference type="Proteomes" id="UP001161099"/>
    </source>
</evidence>
<sequence>MINAVNESKILIDIENFVEDVSIRKRKPRNFYNQLTEQLFQLSQIYNPDYSYVPAIEAVIELLLDLDEYLDSRRGLYVRLTEISFEDIQRDFKRHSRRHRRKLGDHRQSESENTNTLVKRMQDVSDRYSRILVVRVDLAYPLKSQDQIGIIDFKDDMDVLRTRLRDQDTIFNGLVEYVWALEQGEDKGYHCHLLLVYKGSKRRNAYWIADQIGKLWSDITDGLGCHFNCHTSEYLKQFSDRNCLGIGMIHRNNLDEVNNMLNTVKYLVRPEKESQHLRVKIKKRMRTFG</sequence>
<dbReference type="Pfam" id="PF11726">
    <property type="entry name" value="YagK_YfjJ_C"/>
    <property type="match status" value="1"/>
</dbReference>